<evidence type="ECO:0000256" key="12">
    <source>
        <dbReference type="ARBA" id="ARBA00023170"/>
    </source>
</evidence>
<evidence type="ECO:0000259" key="16">
    <source>
        <dbReference type="Pfam" id="PF07715"/>
    </source>
</evidence>
<evidence type="ECO:0000256" key="6">
    <source>
        <dbReference type="ARBA" id="ARBA00022692"/>
    </source>
</evidence>
<feature type="region of interest" description="Disordered" evidence="15">
    <location>
        <begin position="254"/>
        <end position="289"/>
    </location>
</feature>
<evidence type="ECO:0000256" key="3">
    <source>
        <dbReference type="ARBA" id="ARBA00022448"/>
    </source>
</evidence>
<keyword evidence="13 14" id="KW-0998">Cell outer membrane</keyword>
<keyword evidence="10" id="KW-0798">TonB box</keyword>
<dbReference type="FunFam" id="2.170.130.10:FF:000010">
    <property type="entry name" value="Ferripyoverdine receptor"/>
    <property type="match status" value="1"/>
</dbReference>
<keyword evidence="9" id="KW-0406">Ion transport</keyword>
<evidence type="ECO:0000256" key="8">
    <source>
        <dbReference type="ARBA" id="ARBA00023004"/>
    </source>
</evidence>
<dbReference type="PANTHER" id="PTHR32552:SF74">
    <property type="entry name" value="HYDROXAMATE SIDEROPHORE RECEPTOR FHUE"/>
    <property type="match status" value="1"/>
</dbReference>
<evidence type="ECO:0000313" key="17">
    <source>
        <dbReference type="EMBL" id="OAH47912.1"/>
    </source>
</evidence>
<dbReference type="InterPro" id="IPR012910">
    <property type="entry name" value="Plug_dom"/>
</dbReference>
<evidence type="ECO:0000256" key="14">
    <source>
        <dbReference type="PROSITE-ProRule" id="PRU01360"/>
    </source>
</evidence>
<dbReference type="EMBL" id="LSTU01000041">
    <property type="protein sequence ID" value="OAH47912.1"/>
    <property type="molecule type" value="Genomic_DNA"/>
</dbReference>
<evidence type="ECO:0000256" key="7">
    <source>
        <dbReference type="ARBA" id="ARBA00022729"/>
    </source>
</evidence>
<keyword evidence="5" id="KW-0410">Iron transport</keyword>
<gene>
    <name evidence="17" type="ORF">AYJ70_05880</name>
</gene>
<accession>A0AAP7FKB8</accession>
<evidence type="ECO:0000256" key="13">
    <source>
        <dbReference type="ARBA" id="ARBA00023237"/>
    </source>
</evidence>
<comment type="caution">
    <text evidence="17">The sequence shown here is derived from an EMBL/GenBank/DDBJ whole genome shotgun (WGS) entry which is preliminary data.</text>
</comment>
<dbReference type="AlphaFoldDB" id="A0AAP7FKB8"/>
<dbReference type="PANTHER" id="PTHR32552">
    <property type="entry name" value="FERRICHROME IRON RECEPTOR-RELATED"/>
    <property type="match status" value="1"/>
</dbReference>
<evidence type="ECO:0000256" key="5">
    <source>
        <dbReference type="ARBA" id="ARBA00022496"/>
    </source>
</evidence>
<dbReference type="GO" id="GO:0015344">
    <property type="term" value="F:siderophore uptake transmembrane transporter activity"/>
    <property type="evidence" value="ECO:0007669"/>
    <property type="project" value="TreeGrafter"/>
</dbReference>
<dbReference type="InterPro" id="IPR039426">
    <property type="entry name" value="TonB-dep_rcpt-like"/>
</dbReference>
<evidence type="ECO:0000313" key="18">
    <source>
        <dbReference type="Proteomes" id="UP000077242"/>
    </source>
</evidence>
<sequence>MLAGTDLEAVRTGEREFQLVRQANIPKGAVTLGSTTISSKGLGEVTEDTGAYTTGRMASATKLPMSLRATPQSVTVITRQRIEDQSLANLNEVVQNTPGLTLRRTGPERSSYYARGLSLDNIMYDGLPTSLDSSQVSQDLLSADMAMYDRVEVVRGATGLMQGAGNPSAAINLIRKLPTREFQASMEGSMGTWDRYRTEVDVGGALNDTGSVRGRMVTAHQTGNSYCDTLDNERSLFYGIMEADLNDNTTLSLSASRQQDKQQRQRMDRPAGWLRRQRPAPISLDIVEQ</sequence>
<dbReference type="Proteomes" id="UP000077242">
    <property type="component" value="Unassembled WGS sequence"/>
</dbReference>
<keyword evidence="12" id="KW-0675">Receptor</keyword>
<dbReference type="PROSITE" id="PS52016">
    <property type="entry name" value="TONB_DEPENDENT_REC_3"/>
    <property type="match status" value="1"/>
</dbReference>
<feature type="domain" description="TonB-dependent receptor plug" evidence="16">
    <location>
        <begin position="67"/>
        <end position="168"/>
    </location>
</feature>
<comment type="subcellular location">
    <subcellularLocation>
        <location evidence="1 14">Cell outer membrane</location>
        <topology evidence="1 14">Multi-pass membrane protein</topology>
    </subcellularLocation>
</comment>
<keyword evidence="4 14" id="KW-1134">Transmembrane beta strand</keyword>
<evidence type="ECO:0000256" key="4">
    <source>
        <dbReference type="ARBA" id="ARBA00022452"/>
    </source>
</evidence>
<dbReference type="InterPro" id="IPR036942">
    <property type="entry name" value="Beta-barrel_TonB_sf"/>
</dbReference>
<keyword evidence="3 14" id="KW-0813">Transport</keyword>
<name>A0AAP7FKB8_9PSED</name>
<evidence type="ECO:0000256" key="2">
    <source>
        <dbReference type="ARBA" id="ARBA00009810"/>
    </source>
</evidence>
<dbReference type="Pfam" id="PF07715">
    <property type="entry name" value="Plug"/>
    <property type="match status" value="1"/>
</dbReference>
<dbReference type="Gene3D" id="2.40.170.20">
    <property type="entry name" value="TonB-dependent receptor, beta-barrel domain"/>
    <property type="match status" value="1"/>
</dbReference>
<keyword evidence="7" id="KW-0732">Signal</keyword>
<keyword evidence="11 14" id="KW-0472">Membrane</keyword>
<evidence type="ECO:0000256" key="10">
    <source>
        <dbReference type="ARBA" id="ARBA00023077"/>
    </source>
</evidence>
<evidence type="ECO:0000256" key="9">
    <source>
        <dbReference type="ARBA" id="ARBA00023065"/>
    </source>
</evidence>
<reference evidence="18" key="1">
    <citation type="submission" date="2016-02" db="EMBL/GenBank/DDBJ databases">
        <title>Dietzia cinnamea strain CD11_5 genome sequencing and assembly.</title>
        <authorList>
            <person name="Kaur G."/>
            <person name="Nair G.R."/>
            <person name="Mayilraj S."/>
        </authorList>
    </citation>
    <scope>NUCLEOTIDE SEQUENCE [LARGE SCALE GENOMIC DNA]</scope>
    <source>
        <strain evidence="18">CD10_2</strain>
    </source>
</reference>
<protein>
    <recommendedName>
        <fullName evidence="16">TonB-dependent receptor plug domain-containing protein</fullName>
    </recommendedName>
</protein>
<evidence type="ECO:0000256" key="1">
    <source>
        <dbReference type="ARBA" id="ARBA00004571"/>
    </source>
</evidence>
<dbReference type="GO" id="GO:0009279">
    <property type="term" value="C:cell outer membrane"/>
    <property type="evidence" value="ECO:0007669"/>
    <property type="project" value="UniProtKB-SubCell"/>
</dbReference>
<dbReference type="SUPFAM" id="SSF56935">
    <property type="entry name" value="Porins"/>
    <property type="match status" value="1"/>
</dbReference>
<feature type="compositionally biased region" description="Basic and acidic residues" evidence="15">
    <location>
        <begin position="258"/>
        <end position="269"/>
    </location>
</feature>
<proteinExistence type="inferred from homology"/>
<keyword evidence="6 14" id="KW-0812">Transmembrane</keyword>
<evidence type="ECO:0000256" key="15">
    <source>
        <dbReference type="SAM" id="MobiDB-lite"/>
    </source>
</evidence>
<dbReference type="InterPro" id="IPR037066">
    <property type="entry name" value="Plug_dom_sf"/>
</dbReference>
<organism evidence="17 18">
    <name type="scientific">Pseudomonas monteilii</name>
    <dbReference type="NCBI Taxonomy" id="76759"/>
    <lineage>
        <taxon>Bacteria</taxon>
        <taxon>Pseudomonadati</taxon>
        <taxon>Pseudomonadota</taxon>
        <taxon>Gammaproteobacteria</taxon>
        <taxon>Pseudomonadales</taxon>
        <taxon>Pseudomonadaceae</taxon>
        <taxon>Pseudomonas</taxon>
    </lineage>
</organism>
<keyword evidence="8" id="KW-0408">Iron</keyword>
<evidence type="ECO:0000256" key="11">
    <source>
        <dbReference type="ARBA" id="ARBA00023136"/>
    </source>
</evidence>
<comment type="similarity">
    <text evidence="2 14">Belongs to the TonB-dependent receptor family.</text>
</comment>
<dbReference type="Gene3D" id="2.170.130.10">
    <property type="entry name" value="TonB-dependent receptor, plug domain"/>
    <property type="match status" value="1"/>
</dbReference>